<gene>
    <name evidence="2" type="ORF">BJP36_23665</name>
</gene>
<reference evidence="3" key="1">
    <citation type="submission" date="2016-10" db="EMBL/GenBank/DDBJ databases">
        <title>Comparative genomics uncovers the prolific and rare metabolic potential of the cyanobacterial genus Moorea.</title>
        <authorList>
            <person name="Leao T."/>
            <person name="Castelao G."/>
            <person name="Korobeynikov A."/>
            <person name="Monroe E.A."/>
            <person name="Podell S."/>
            <person name="Glukhov E."/>
            <person name="Allen E."/>
            <person name="Gerwick W.H."/>
            <person name="Gerwick L."/>
        </authorList>
    </citation>
    <scope>NUCLEOTIDE SEQUENCE [LARGE SCALE GENOMIC DNA]</scope>
    <source>
        <strain evidence="3">JHB</strain>
    </source>
</reference>
<keyword evidence="1" id="KW-1133">Transmembrane helix</keyword>
<keyword evidence="1" id="KW-0472">Membrane</keyword>
<organism evidence="2 3">
    <name type="scientific">Moorena producens (strain JHB)</name>
    <dbReference type="NCBI Taxonomy" id="1454205"/>
    <lineage>
        <taxon>Bacteria</taxon>
        <taxon>Bacillati</taxon>
        <taxon>Cyanobacteriota</taxon>
        <taxon>Cyanophyceae</taxon>
        <taxon>Coleofasciculales</taxon>
        <taxon>Coleofasciculaceae</taxon>
        <taxon>Moorena</taxon>
    </lineage>
</organism>
<sequence length="487" mass="54774">MTDTALPIKNPSVTLYAFHLWQDLSQELGQLRQDADQLWQNCANLSQPLAIPDLKSLPEKLQSPASQTAITSDHLDLLPGNGRLTYTPPLQIEGSALTVEVYPRQIHDTYALDLTLYYQNVTVAASQFSRLNPQGCLLSTNIQPSLGQTLVLYGEPVGTPEEDRKLADACVDGFFQGTNQKPEFTASGQLFGSPIFAYDNGKEKPTEQCHLLVWLNRHPETLKLVEKTSLSFFNLLCCRSKILFAYDQARWCYRQTRGLYGQLEQEVKGFKELPTDRETRLEQLKQKLTEMPQQTFDYAGYLRDMEDHKTAIATNAANYDTWLEKIRESSLEDDNIEFLADFLNQRTQLFQNQIQVNLNYLKPGQQLFDQMLGSIRGIVEIDQAESDRALEKALRDKEKADQAREKSLESWIASVGIGLAVSGISSQTAAKPVESIITQLDPKQSLDCPKAGFTPCLTYSVVFVVFHVGVGAIAGLIVYRIIHRLSK</sequence>
<accession>A0A1D9G484</accession>
<proteinExistence type="predicted"/>
<evidence type="ECO:0000256" key="1">
    <source>
        <dbReference type="SAM" id="Phobius"/>
    </source>
</evidence>
<feature type="transmembrane region" description="Helical" evidence="1">
    <location>
        <begin position="457"/>
        <end position="482"/>
    </location>
</feature>
<evidence type="ECO:0000313" key="2">
    <source>
        <dbReference type="EMBL" id="AOY82459.1"/>
    </source>
</evidence>
<evidence type="ECO:0000313" key="3">
    <source>
        <dbReference type="Proteomes" id="UP000176944"/>
    </source>
</evidence>
<protein>
    <submittedName>
        <fullName evidence="2">Uncharacterized protein</fullName>
    </submittedName>
</protein>
<keyword evidence="1" id="KW-0812">Transmembrane</keyword>
<name>A0A1D9G484_MOOP1</name>
<dbReference type="EMBL" id="CP017708">
    <property type="protein sequence ID" value="AOY82459.1"/>
    <property type="molecule type" value="Genomic_DNA"/>
</dbReference>
<dbReference type="AlphaFoldDB" id="A0A1D9G484"/>
<dbReference type="Proteomes" id="UP000176944">
    <property type="component" value="Chromosome"/>
</dbReference>